<evidence type="ECO:0000313" key="9">
    <source>
        <dbReference type="Proteomes" id="UP000429595"/>
    </source>
</evidence>
<organism evidence="8 9">
    <name type="scientific">Bacillus aerolatus</name>
    <dbReference type="NCBI Taxonomy" id="2653354"/>
    <lineage>
        <taxon>Bacteria</taxon>
        <taxon>Bacillati</taxon>
        <taxon>Bacillota</taxon>
        <taxon>Bacilli</taxon>
        <taxon>Bacillales</taxon>
        <taxon>Bacillaceae</taxon>
        <taxon>Bacillus</taxon>
    </lineage>
</organism>
<evidence type="ECO:0000259" key="7">
    <source>
        <dbReference type="Pfam" id="PF08340"/>
    </source>
</evidence>
<accession>A0A6I1FXZ7</accession>
<dbReference type="EMBL" id="WEIO01000002">
    <property type="protein sequence ID" value="KAB7707998.1"/>
    <property type="molecule type" value="Genomic_DNA"/>
</dbReference>
<dbReference type="InterPro" id="IPR005229">
    <property type="entry name" value="YicC/YloC-like"/>
</dbReference>
<keyword evidence="4" id="KW-0378">Hydrolase</keyword>
<evidence type="ECO:0000256" key="4">
    <source>
        <dbReference type="ARBA" id="ARBA00022801"/>
    </source>
</evidence>
<keyword evidence="2" id="KW-0540">Nuclease</keyword>
<dbReference type="RefSeq" id="WP_152149985.1">
    <property type="nucleotide sequence ID" value="NZ_WEIO01000002.1"/>
</dbReference>
<evidence type="ECO:0000259" key="6">
    <source>
        <dbReference type="Pfam" id="PF03755"/>
    </source>
</evidence>
<comment type="cofactor">
    <cofactor evidence="1">
        <name>a divalent metal cation</name>
        <dbReference type="ChEBI" id="CHEBI:60240"/>
    </cofactor>
</comment>
<sequence>MVNSMTGFGRSKIKSADFAVTVEMKSVNHRFSEFQIKMPRQLMKIEDKIKKKLSQYIQRGRVELFISIEGEGLMHRTLHADWKLIGEFVGLMNEASEKYALSGKLNLTDLLQRPDFITIEESGEENAALEGLILEAVISAAERLYVMRRAEGEELKKDLLILLTSLEKKLLEVKKMAPLVVEAYSKRLERRIYELTSSTFERDRVAVEVALFADKSDIHEECIRLESHIQQFRQALQLEEPVGRKLDFMIQEMNREVNTIGSKANDSTISSGVVELKTRLEKMREQVQNIE</sequence>
<dbReference type="InterPro" id="IPR013527">
    <property type="entry name" value="YicC-like_N"/>
</dbReference>
<feature type="domain" description="Endoribonuclease YicC-like N-terminal" evidence="6">
    <location>
        <begin position="2"/>
        <end position="157"/>
    </location>
</feature>
<dbReference type="Proteomes" id="UP000429595">
    <property type="component" value="Unassembled WGS sequence"/>
</dbReference>
<dbReference type="AlphaFoldDB" id="A0A6I1FXZ7"/>
<dbReference type="Pfam" id="PF03755">
    <property type="entry name" value="YicC-like_N"/>
    <property type="match status" value="1"/>
</dbReference>
<dbReference type="InterPro" id="IPR013551">
    <property type="entry name" value="YicC-like_C"/>
</dbReference>
<keyword evidence="3" id="KW-0255">Endonuclease</keyword>
<feature type="domain" description="Endoribonuclease YicC-like C-terminal" evidence="7">
    <location>
        <begin position="173"/>
        <end position="291"/>
    </location>
</feature>
<dbReference type="GO" id="GO:0004521">
    <property type="term" value="F:RNA endonuclease activity"/>
    <property type="evidence" value="ECO:0007669"/>
    <property type="project" value="InterPro"/>
</dbReference>
<dbReference type="PANTHER" id="PTHR30636:SF3">
    <property type="entry name" value="UPF0701 PROTEIN YICC"/>
    <property type="match status" value="1"/>
</dbReference>
<dbReference type="PANTHER" id="PTHR30636">
    <property type="entry name" value="UPF0701 PROTEIN YICC"/>
    <property type="match status" value="1"/>
</dbReference>
<evidence type="ECO:0000256" key="1">
    <source>
        <dbReference type="ARBA" id="ARBA00001968"/>
    </source>
</evidence>
<comment type="similarity">
    <text evidence="5">Belongs to the YicC/YloC family.</text>
</comment>
<keyword evidence="9" id="KW-1185">Reference proteome</keyword>
<dbReference type="GO" id="GO:0016787">
    <property type="term" value="F:hydrolase activity"/>
    <property type="evidence" value="ECO:0007669"/>
    <property type="project" value="UniProtKB-KW"/>
</dbReference>
<evidence type="ECO:0000256" key="2">
    <source>
        <dbReference type="ARBA" id="ARBA00022722"/>
    </source>
</evidence>
<proteinExistence type="inferred from homology"/>
<dbReference type="Pfam" id="PF08340">
    <property type="entry name" value="YicC-like_C"/>
    <property type="match status" value="1"/>
</dbReference>
<protein>
    <submittedName>
        <fullName evidence="8">YicC family protein</fullName>
    </submittedName>
</protein>
<evidence type="ECO:0000313" key="8">
    <source>
        <dbReference type="EMBL" id="KAB7707998.1"/>
    </source>
</evidence>
<dbReference type="NCBIfam" id="TIGR00255">
    <property type="entry name" value="YicC/YloC family endoribonuclease"/>
    <property type="match status" value="1"/>
</dbReference>
<evidence type="ECO:0000256" key="5">
    <source>
        <dbReference type="ARBA" id="ARBA00035648"/>
    </source>
</evidence>
<comment type="caution">
    <text evidence="8">The sequence shown here is derived from an EMBL/GenBank/DDBJ whole genome shotgun (WGS) entry which is preliminary data.</text>
</comment>
<name>A0A6I1FXZ7_9BACI</name>
<reference evidence="8 9" key="1">
    <citation type="submission" date="2019-10" db="EMBL/GenBank/DDBJ databases">
        <title>Bacillus aerolatum sp. nov., isolated from bioaerosol of sport playgrounds.</title>
        <authorList>
            <person name="Chen P."/>
            <person name="Zhang G."/>
        </authorList>
    </citation>
    <scope>NUCLEOTIDE SEQUENCE [LARGE SCALE GENOMIC DNA]</scope>
    <source>
        <strain evidence="8 9">CX253</strain>
    </source>
</reference>
<gene>
    <name evidence="8" type="ORF">F9802_04605</name>
</gene>
<evidence type="ECO:0000256" key="3">
    <source>
        <dbReference type="ARBA" id="ARBA00022759"/>
    </source>
</evidence>